<dbReference type="GO" id="GO:0003755">
    <property type="term" value="F:peptidyl-prolyl cis-trans isomerase activity"/>
    <property type="evidence" value="ECO:0007669"/>
    <property type="project" value="UniProtKB-UniRule"/>
</dbReference>
<keyword evidence="1 2" id="KW-0413">Isomerase</keyword>
<organism evidence="5 6">
    <name type="scientific">Cyclotella cryptica</name>
    <dbReference type="NCBI Taxonomy" id="29204"/>
    <lineage>
        <taxon>Eukaryota</taxon>
        <taxon>Sar</taxon>
        <taxon>Stramenopiles</taxon>
        <taxon>Ochrophyta</taxon>
        <taxon>Bacillariophyta</taxon>
        <taxon>Coscinodiscophyceae</taxon>
        <taxon>Thalassiosirophycidae</taxon>
        <taxon>Stephanodiscales</taxon>
        <taxon>Stephanodiscaceae</taxon>
        <taxon>Cyclotella</taxon>
    </lineage>
</organism>
<feature type="transmembrane region" description="Helical" evidence="3">
    <location>
        <begin position="45"/>
        <end position="65"/>
    </location>
</feature>
<evidence type="ECO:0000256" key="2">
    <source>
        <dbReference type="RuleBase" id="RU363014"/>
    </source>
</evidence>
<comment type="caution">
    <text evidence="5">The sequence shown here is derived from an EMBL/GenBank/DDBJ whole genome shotgun (WGS) entry which is preliminary data.</text>
</comment>
<reference evidence="5 6" key="1">
    <citation type="journal article" date="2020" name="G3 (Bethesda)">
        <title>Improved Reference Genome for Cyclotella cryptica CCMP332, a Model for Cell Wall Morphogenesis, Salinity Adaptation, and Lipid Production in Diatoms (Bacillariophyta).</title>
        <authorList>
            <person name="Roberts W.R."/>
            <person name="Downey K.M."/>
            <person name="Ruck E.C."/>
            <person name="Traller J.C."/>
            <person name="Alverson A.J."/>
        </authorList>
    </citation>
    <scope>NUCLEOTIDE SEQUENCE [LARGE SCALE GENOMIC DNA]</scope>
    <source>
        <strain evidence="5 6">CCMP332</strain>
    </source>
</reference>
<keyword evidence="6" id="KW-1185">Reference proteome</keyword>
<dbReference type="EC" id="5.2.1.8" evidence="2"/>
<evidence type="ECO:0000256" key="3">
    <source>
        <dbReference type="SAM" id="Phobius"/>
    </source>
</evidence>
<dbReference type="SUPFAM" id="SSF54534">
    <property type="entry name" value="FKBP-like"/>
    <property type="match status" value="1"/>
</dbReference>
<keyword evidence="3" id="KW-0812">Transmembrane</keyword>
<gene>
    <name evidence="5" type="ORF">HJC23_007918</name>
</gene>
<dbReference type="Gene3D" id="3.10.50.40">
    <property type="match status" value="1"/>
</dbReference>
<dbReference type="PANTHER" id="PTHR43629:SF2">
    <property type="entry name" value="RHODANESE-LIKE_PPIC DOMAIN-CONTAINING PROTEIN 12, CHLOROPLASTIC"/>
    <property type="match status" value="1"/>
</dbReference>
<name>A0ABD3NZL2_9STRA</name>
<keyword evidence="3" id="KW-1133">Transmembrane helix</keyword>
<sequence length="172" mass="19157">MKCVHVTKVRTSIVRVTCAACHRSHFSAKLEAKPFYLRDIQIGDITLPITPVTAIIMFISLILILRVSGGSKSTVTASHILLDGEKAKEKLDAMKNEIKHDYNKFMALAKQHSTCPSGKSGGTLGVFRRGQMVPPFDKAVFDKHNEVGQCIGPIQTNFGWHLIWIEDRQLVD</sequence>
<evidence type="ECO:0000256" key="1">
    <source>
        <dbReference type="PROSITE-ProRule" id="PRU00278"/>
    </source>
</evidence>
<accession>A0ABD3NZL2</accession>
<dbReference type="InterPro" id="IPR000297">
    <property type="entry name" value="PPIase_PpiC"/>
</dbReference>
<proteinExistence type="predicted"/>
<feature type="domain" description="PpiC" evidence="4">
    <location>
        <begin position="72"/>
        <end position="167"/>
    </location>
</feature>
<dbReference type="Proteomes" id="UP001516023">
    <property type="component" value="Unassembled WGS sequence"/>
</dbReference>
<keyword evidence="1 2" id="KW-0697">Rotamase</keyword>
<dbReference type="PANTHER" id="PTHR43629">
    <property type="entry name" value="PEPTIDYL-PROLYL CIS-TRANS ISOMERASE"/>
    <property type="match status" value="1"/>
</dbReference>
<dbReference type="InterPro" id="IPR052204">
    <property type="entry name" value="PpiC/parvulin_rotamase"/>
</dbReference>
<evidence type="ECO:0000313" key="5">
    <source>
        <dbReference type="EMBL" id="KAL3781022.1"/>
    </source>
</evidence>
<comment type="catalytic activity">
    <reaction evidence="2">
        <text>[protein]-peptidylproline (omega=180) = [protein]-peptidylproline (omega=0)</text>
        <dbReference type="Rhea" id="RHEA:16237"/>
        <dbReference type="Rhea" id="RHEA-COMP:10747"/>
        <dbReference type="Rhea" id="RHEA-COMP:10748"/>
        <dbReference type="ChEBI" id="CHEBI:83833"/>
        <dbReference type="ChEBI" id="CHEBI:83834"/>
        <dbReference type="EC" id="5.2.1.8"/>
    </reaction>
</comment>
<dbReference type="EMBL" id="JABMIG020000331">
    <property type="protein sequence ID" value="KAL3781022.1"/>
    <property type="molecule type" value="Genomic_DNA"/>
</dbReference>
<evidence type="ECO:0000313" key="6">
    <source>
        <dbReference type="Proteomes" id="UP001516023"/>
    </source>
</evidence>
<keyword evidence="3" id="KW-0472">Membrane</keyword>
<protein>
    <recommendedName>
        <fullName evidence="2">Peptidyl-prolyl cis-trans isomerase</fullName>
        <ecNumber evidence="2">5.2.1.8</ecNumber>
    </recommendedName>
</protein>
<dbReference type="PROSITE" id="PS50198">
    <property type="entry name" value="PPIC_PPIASE_2"/>
    <property type="match status" value="1"/>
</dbReference>
<dbReference type="AlphaFoldDB" id="A0ABD3NZL2"/>
<dbReference type="Pfam" id="PF00639">
    <property type="entry name" value="Rotamase"/>
    <property type="match status" value="1"/>
</dbReference>
<evidence type="ECO:0000259" key="4">
    <source>
        <dbReference type="PROSITE" id="PS50198"/>
    </source>
</evidence>
<dbReference type="InterPro" id="IPR046357">
    <property type="entry name" value="PPIase_dom_sf"/>
</dbReference>